<accession>A0A4Q7NS04</accession>
<protein>
    <submittedName>
        <fullName evidence="2">Uncharacterized protein</fullName>
    </submittedName>
</protein>
<proteinExistence type="predicted"/>
<evidence type="ECO:0000313" key="2">
    <source>
        <dbReference type="EMBL" id="RZS89893.1"/>
    </source>
</evidence>
<dbReference type="EMBL" id="SGXD01000002">
    <property type="protein sequence ID" value="RZS89893.1"/>
    <property type="molecule type" value="Genomic_DNA"/>
</dbReference>
<keyword evidence="3" id="KW-1185">Reference proteome</keyword>
<gene>
    <name evidence="2" type="ORF">EV189_1671</name>
</gene>
<evidence type="ECO:0000313" key="3">
    <source>
        <dbReference type="Proteomes" id="UP000293638"/>
    </source>
</evidence>
<feature type="region of interest" description="Disordered" evidence="1">
    <location>
        <begin position="22"/>
        <end position="52"/>
    </location>
</feature>
<name>A0A4Q7NS04_9ACTN</name>
<evidence type="ECO:0000256" key="1">
    <source>
        <dbReference type="SAM" id="MobiDB-lite"/>
    </source>
</evidence>
<comment type="caution">
    <text evidence="2">The sequence shown here is derived from an EMBL/GenBank/DDBJ whole genome shotgun (WGS) entry which is preliminary data.</text>
</comment>
<organism evidence="2 3">
    <name type="scientific">Motilibacter rhizosphaerae</name>
    <dbReference type="NCBI Taxonomy" id="598652"/>
    <lineage>
        <taxon>Bacteria</taxon>
        <taxon>Bacillati</taxon>
        <taxon>Actinomycetota</taxon>
        <taxon>Actinomycetes</taxon>
        <taxon>Motilibacterales</taxon>
        <taxon>Motilibacteraceae</taxon>
        <taxon>Motilibacter</taxon>
    </lineage>
</organism>
<dbReference type="Proteomes" id="UP000293638">
    <property type="component" value="Unassembled WGS sequence"/>
</dbReference>
<reference evidence="2 3" key="1">
    <citation type="submission" date="2019-02" db="EMBL/GenBank/DDBJ databases">
        <title>Genomic Encyclopedia of Type Strains, Phase IV (KMG-IV): sequencing the most valuable type-strain genomes for metagenomic binning, comparative biology and taxonomic classification.</title>
        <authorList>
            <person name="Goeker M."/>
        </authorList>
    </citation>
    <scope>NUCLEOTIDE SEQUENCE [LARGE SCALE GENOMIC DNA]</scope>
    <source>
        <strain evidence="2 3">DSM 45622</strain>
    </source>
</reference>
<sequence>MAWRGLWGPCCRRLSRRLQTEALAEGRAAPEAHPARHAQQHGTTRTPVRGTSLLTRCTSTSRVYVHQEVRQVPNQPKTPHRQVRVEESLWRAAMDKARAEGRTISDVVRKALEAYVGRAKEEQR</sequence>
<dbReference type="AlphaFoldDB" id="A0A4Q7NS04"/>